<accession>A0A1M5BJS8</accession>
<feature type="domain" description="PepSY" evidence="2">
    <location>
        <begin position="62"/>
        <end position="121"/>
    </location>
</feature>
<gene>
    <name evidence="3" type="ORF">SAMN04488522_1021226</name>
</gene>
<dbReference type="EMBL" id="FQUQ01000002">
    <property type="protein sequence ID" value="SHF42698.1"/>
    <property type="molecule type" value="Genomic_DNA"/>
</dbReference>
<dbReference type="Pfam" id="PF03929">
    <property type="entry name" value="PepSY_TM"/>
    <property type="match status" value="1"/>
</dbReference>
<keyword evidence="1" id="KW-1133">Transmembrane helix</keyword>
<feature type="transmembrane region" description="Helical" evidence="1">
    <location>
        <begin position="12"/>
        <end position="40"/>
    </location>
</feature>
<dbReference type="OrthoDB" id="111691at2"/>
<proteinExistence type="predicted"/>
<protein>
    <submittedName>
        <fullName evidence="3">Uncharacterized iron-regulated membrane protein</fullName>
    </submittedName>
</protein>
<evidence type="ECO:0000313" key="4">
    <source>
        <dbReference type="Proteomes" id="UP000184287"/>
    </source>
</evidence>
<keyword evidence="1" id="KW-0812">Transmembrane</keyword>
<keyword evidence="4" id="KW-1185">Reference proteome</keyword>
<dbReference type="STRING" id="288992.SAMN04488522_1021226"/>
<sequence>MKKGNKTTFGKVIAWIHLWPSLVSALILIFVCLTGTIIVYCDEIIDLVNKDVLYVKEIKDSKIPIDRILANFKEEFPERKNPGYMILYKDPSRSIKFNSFDKDKGLRFVYMDPYTGKVLKDDGTIHFFYVMAHLHSSLLWHGVGDWIVAIATIIFLLELITGLVLWWPNKWTKTTRNQSFKVKWNAKFKRLNYDLHNVLGFYAFAICMVLTVTGLIISFKPLAQLTVGSFGGATDHSWEKQLPQFQPENEAVELNSAVRRYFQKIPNAEAAQVSTFRMDSSGYYAINFAKRIGLKSAEDSQPVFIDKYTGKDASVDNSALLHEKIENTYWALHMGTWMGWLGKLITFTGGLIATSLPITGFYIWWGRRKKTRPASVNKTPQKTLKIA</sequence>
<name>A0A1M5BJS8_9SPHI</name>
<organism evidence="3 4">
    <name type="scientific">Pedobacter caeni</name>
    <dbReference type="NCBI Taxonomy" id="288992"/>
    <lineage>
        <taxon>Bacteria</taxon>
        <taxon>Pseudomonadati</taxon>
        <taxon>Bacteroidota</taxon>
        <taxon>Sphingobacteriia</taxon>
        <taxon>Sphingobacteriales</taxon>
        <taxon>Sphingobacteriaceae</taxon>
        <taxon>Pedobacter</taxon>
    </lineage>
</organism>
<dbReference type="InterPro" id="IPR025711">
    <property type="entry name" value="PepSY"/>
</dbReference>
<feature type="transmembrane region" description="Helical" evidence="1">
    <location>
        <begin position="199"/>
        <end position="219"/>
    </location>
</feature>
<dbReference type="PANTHER" id="PTHR34219">
    <property type="entry name" value="IRON-REGULATED INNER MEMBRANE PROTEIN-RELATED"/>
    <property type="match status" value="1"/>
</dbReference>
<keyword evidence="1" id="KW-0472">Membrane</keyword>
<dbReference type="AlphaFoldDB" id="A0A1M5BJS8"/>
<dbReference type="Proteomes" id="UP000184287">
    <property type="component" value="Unassembled WGS sequence"/>
</dbReference>
<evidence type="ECO:0000256" key="1">
    <source>
        <dbReference type="SAM" id="Phobius"/>
    </source>
</evidence>
<feature type="transmembrane region" description="Helical" evidence="1">
    <location>
        <begin position="344"/>
        <end position="365"/>
    </location>
</feature>
<dbReference type="Pfam" id="PF03413">
    <property type="entry name" value="PepSY"/>
    <property type="match status" value="1"/>
</dbReference>
<dbReference type="InterPro" id="IPR005625">
    <property type="entry name" value="PepSY-ass_TM"/>
</dbReference>
<feature type="transmembrane region" description="Helical" evidence="1">
    <location>
        <begin position="146"/>
        <end position="167"/>
    </location>
</feature>
<reference evidence="4" key="1">
    <citation type="submission" date="2016-11" db="EMBL/GenBank/DDBJ databases">
        <authorList>
            <person name="Varghese N."/>
            <person name="Submissions S."/>
        </authorList>
    </citation>
    <scope>NUCLEOTIDE SEQUENCE [LARGE SCALE GENOMIC DNA]</scope>
    <source>
        <strain evidence="4">DSM 16990</strain>
    </source>
</reference>
<evidence type="ECO:0000313" key="3">
    <source>
        <dbReference type="EMBL" id="SHF42698.1"/>
    </source>
</evidence>
<evidence type="ECO:0000259" key="2">
    <source>
        <dbReference type="Pfam" id="PF03413"/>
    </source>
</evidence>
<dbReference type="RefSeq" id="WP_073231832.1">
    <property type="nucleotide sequence ID" value="NZ_FQUQ01000002.1"/>
</dbReference>